<dbReference type="Pfam" id="PF01844">
    <property type="entry name" value="HNH"/>
    <property type="match status" value="1"/>
</dbReference>
<accession>A0A3B8WMG8</accession>
<evidence type="ECO:0000259" key="1">
    <source>
        <dbReference type="SMART" id="SM00507"/>
    </source>
</evidence>
<dbReference type="EMBL" id="DLYI01000313">
    <property type="protein sequence ID" value="HAC30696.1"/>
    <property type="molecule type" value="Genomic_DNA"/>
</dbReference>
<evidence type="ECO:0000313" key="2">
    <source>
        <dbReference type="EMBL" id="HAC30696.1"/>
    </source>
</evidence>
<comment type="caution">
    <text evidence="2">The sequence shown here is derived from an EMBL/GenBank/DDBJ whole genome shotgun (WGS) entry which is preliminary data.</text>
</comment>
<dbReference type="InterPro" id="IPR002711">
    <property type="entry name" value="HNH"/>
</dbReference>
<dbReference type="GO" id="GO:0004519">
    <property type="term" value="F:endonuclease activity"/>
    <property type="evidence" value="ECO:0007669"/>
    <property type="project" value="UniProtKB-KW"/>
</dbReference>
<dbReference type="CDD" id="cd00085">
    <property type="entry name" value="HNHc"/>
    <property type="match status" value="1"/>
</dbReference>
<dbReference type="AlphaFoldDB" id="A0A3B8WMG8"/>
<dbReference type="InterPro" id="IPR003615">
    <property type="entry name" value="HNH_nuc"/>
</dbReference>
<organism evidence="2 3">
    <name type="scientific">Marinobacter nauticus</name>
    <name type="common">Marinobacter hydrocarbonoclasticus</name>
    <name type="synonym">Marinobacter aquaeolei</name>
    <dbReference type="NCBI Taxonomy" id="2743"/>
    <lineage>
        <taxon>Bacteria</taxon>
        <taxon>Pseudomonadati</taxon>
        <taxon>Pseudomonadota</taxon>
        <taxon>Gammaproteobacteria</taxon>
        <taxon>Pseudomonadales</taxon>
        <taxon>Marinobacteraceae</taxon>
        <taxon>Marinobacter</taxon>
    </lineage>
</organism>
<keyword evidence="2" id="KW-0378">Hydrolase</keyword>
<proteinExistence type="predicted"/>
<keyword evidence="2" id="KW-0255">Endonuclease</keyword>
<protein>
    <submittedName>
        <fullName evidence="2">HNH endonuclease</fullName>
    </submittedName>
</protein>
<dbReference type="Gene3D" id="1.10.30.50">
    <property type="match status" value="1"/>
</dbReference>
<reference evidence="2 3" key="1">
    <citation type="journal article" date="2018" name="Nat. Biotechnol.">
        <title>A standardized bacterial taxonomy based on genome phylogeny substantially revises the tree of life.</title>
        <authorList>
            <person name="Parks D.H."/>
            <person name="Chuvochina M."/>
            <person name="Waite D.W."/>
            <person name="Rinke C."/>
            <person name="Skarshewski A."/>
            <person name="Chaumeil P.A."/>
            <person name="Hugenholtz P."/>
        </authorList>
    </citation>
    <scope>NUCLEOTIDE SEQUENCE [LARGE SCALE GENOMIC DNA]</scope>
    <source>
        <strain evidence="2">UBA9049</strain>
    </source>
</reference>
<feature type="domain" description="HNH nuclease" evidence="1">
    <location>
        <begin position="72"/>
        <end position="123"/>
    </location>
</feature>
<gene>
    <name evidence="2" type="ORF">DCF82_23260</name>
</gene>
<sequence>MICKIAGCGKPIRYKSQQVCQMHYFRNMRTGSYDLKAKSRQQRRENQKGYQLIWSPQHPLRDSQGYVYEHRAVMYRIKGDDCGSCALCGKPESWSTCHVDHIDENIKNNAAQNLRVLCRGCNVFRGRTPESYQNLCDVGLLEHEGKRDTAHGWSKDPRVSVNGSTIRRRKRKGWSDHKALFTPSRTYRGKAKARELERAAA</sequence>
<evidence type="ECO:0000313" key="3">
    <source>
        <dbReference type="Proteomes" id="UP000261325"/>
    </source>
</evidence>
<name>A0A3B8WMG8_MARNT</name>
<dbReference type="Proteomes" id="UP000261325">
    <property type="component" value="Unassembled WGS sequence"/>
</dbReference>
<dbReference type="GO" id="GO:0003676">
    <property type="term" value="F:nucleic acid binding"/>
    <property type="evidence" value="ECO:0007669"/>
    <property type="project" value="InterPro"/>
</dbReference>
<dbReference type="SMART" id="SM00507">
    <property type="entry name" value="HNHc"/>
    <property type="match status" value="1"/>
</dbReference>
<dbReference type="GO" id="GO:0008270">
    <property type="term" value="F:zinc ion binding"/>
    <property type="evidence" value="ECO:0007669"/>
    <property type="project" value="InterPro"/>
</dbReference>
<keyword evidence="2" id="KW-0540">Nuclease</keyword>